<gene>
    <name evidence="2" type="ORF">QC761_106800</name>
</gene>
<accession>A0ABR0FVV2</accession>
<feature type="compositionally biased region" description="Low complexity" evidence="1">
    <location>
        <begin position="556"/>
        <end position="582"/>
    </location>
</feature>
<dbReference type="InterPro" id="IPR027796">
    <property type="entry name" value="OTT_1508_deam-like"/>
</dbReference>
<organism evidence="2 3">
    <name type="scientific">Podospora bellae-mahoneyi</name>
    <dbReference type="NCBI Taxonomy" id="2093777"/>
    <lineage>
        <taxon>Eukaryota</taxon>
        <taxon>Fungi</taxon>
        <taxon>Dikarya</taxon>
        <taxon>Ascomycota</taxon>
        <taxon>Pezizomycotina</taxon>
        <taxon>Sordariomycetes</taxon>
        <taxon>Sordariomycetidae</taxon>
        <taxon>Sordariales</taxon>
        <taxon>Podosporaceae</taxon>
        <taxon>Podospora</taxon>
    </lineage>
</organism>
<dbReference type="RefSeq" id="XP_062737039.1">
    <property type="nucleotide sequence ID" value="XM_062873947.1"/>
</dbReference>
<sequence>MLSKKQRQRELACAEDVSLLSILSAPSYSPLVNKPPFLKSQPDSSRVLPFETEVSLASTLAFLSGISDDPSHVVAASVEELGNGNGICVRVAINKDHADGGDDVLERIQDGLQRVLKCLAPKHTDSEDHTHDQTLTAILDMSQPRLLSRLGVQRAGIKKAAKDKSFFGSRIQQIINAVSQYKYTKKVEAEARRFIKLAGELLTHLEQLKTCKVAALTACFKRVTYTSSQLIASIKFDKLFSALNINPLMKTGFVTRLGKIARYYESSHFLVQLAKRSILFDHTEVTTVKLNEEAFLRVPNSETIHRLSECLSRCHPGAALPLNINKICQKVKTDPKTANAVFVKATRKILAESKVHAEVQIVAYYELHPMARKPRVICSNKDACYMCNLFIQVHGMYYVPKSHGRLYTGWRVPPISSLSDAHAQLDKALQNKIRDVVQEFKDVSDRERVLDLNQNESTIFPFTTLMSSLEGISLPVAKPPQAGQVQKPPRPLQRLHEPPQRRLPERPQSEQRQPEQSQEQSQELSPATTQLSKPHIVKTSTPRIERRDERITDQQPTIEPTSTTSESSSTPVFSPTLVVPSPEDLPSPPTPSESPPAPVNLVPIAIRTSPTPTEKSFALPNDISEPLDQLSSPIMKPDSSQQTTGIKKPAHIPNRNQASPPRPKPPVKQDTPIPVKILPKPTLANLSLLDQQSPDLLENQKPTRQTSRTSSELAEVAPSLPIKAPNSRGSEGKRVESSEQKGKVLLQRGKTTGIWMDEGVLPPVFTAGGLDIFLENVTECKRGRKRGSTGKVVKVDLTWLGGDGERRPRMKRGRNYHFLEGLERGVEVDGGSGEVVVLEGGGEVVVVEVVREGRGKGVSGGKAEWARAQGIIYGECLRV</sequence>
<comment type="caution">
    <text evidence="2">The sequence shown here is derived from an EMBL/GenBank/DDBJ whole genome shotgun (WGS) entry which is preliminary data.</text>
</comment>
<feature type="compositionally biased region" description="Basic and acidic residues" evidence="1">
    <location>
        <begin position="730"/>
        <end position="742"/>
    </location>
</feature>
<evidence type="ECO:0000313" key="3">
    <source>
        <dbReference type="Proteomes" id="UP001322138"/>
    </source>
</evidence>
<feature type="region of interest" description="Disordered" evidence="1">
    <location>
        <begin position="694"/>
        <end position="742"/>
    </location>
</feature>
<feature type="compositionally biased region" description="Polar residues" evidence="1">
    <location>
        <begin position="700"/>
        <end position="712"/>
    </location>
</feature>
<feature type="compositionally biased region" description="Basic and acidic residues" evidence="1">
    <location>
        <begin position="494"/>
        <end position="513"/>
    </location>
</feature>
<feature type="compositionally biased region" description="Basic and acidic residues" evidence="1">
    <location>
        <begin position="543"/>
        <end position="552"/>
    </location>
</feature>
<feature type="compositionally biased region" description="Pro residues" evidence="1">
    <location>
        <begin position="583"/>
        <end position="598"/>
    </location>
</feature>
<feature type="compositionally biased region" description="Low complexity" evidence="1">
    <location>
        <begin position="514"/>
        <end position="526"/>
    </location>
</feature>
<dbReference type="Proteomes" id="UP001322138">
    <property type="component" value="Unassembled WGS sequence"/>
</dbReference>
<proteinExistence type="predicted"/>
<protein>
    <submittedName>
        <fullName evidence="2">Uncharacterized protein</fullName>
    </submittedName>
</protein>
<feature type="region of interest" description="Disordered" evidence="1">
    <location>
        <begin position="475"/>
        <end position="674"/>
    </location>
</feature>
<feature type="compositionally biased region" description="Polar residues" evidence="1">
    <location>
        <begin position="527"/>
        <end position="542"/>
    </location>
</feature>
<dbReference type="GeneID" id="87893429"/>
<name>A0ABR0FVV2_9PEZI</name>
<evidence type="ECO:0000313" key="2">
    <source>
        <dbReference type="EMBL" id="KAK4648063.1"/>
    </source>
</evidence>
<dbReference type="EMBL" id="JAFFGZ010000001">
    <property type="protein sequence ID" value="KAK4648063.1"/>
    <property type="molecule type" value="Genomic_DNA"/>
</dbReference>
<evidence type="ECO:0000256" key="1">
    <source>
        <dbReference type="SAM" id="MobiDB-lite"/>
    </source>
</evidence>
<reference evidence="2 3" key="1">
    <citation type="journal article" date="2023" name="bioRxiv">
        <title>High-quality genome assemblies of four members of thePodospora anserinaspecies complex.</title>
        <authorList>
            <person name="Ament-Velasquez S.L."/>
            <person name="Vogan A.A."/>
            <person name="Wallerman O."/>
            <person name="Hartmann F."/>
            <person name="Gautier V."/>
            <person name="Silar P."/>
            <person name="Giraud T."/>
            <person name="Johannesson H."/>
        </authorList>
    </citation>
    <scope>NUCLEOTIDE SEQUENCE [LARGE SCALE GENOMIC DNA]</scope>
    <source>
        <strain evidence="2 3">CBS 112042</strain>
    </source>
</reference>
<dbReference type="Pfam" id="PF14441">
    <property type="entry name" value="OTT_1508_deam"/>
    <property type="match status" value="1"/>
</dbReference>
<keyword evidence="3" id="KW-1185">Reference proteome</keyword>